<organism evidence="2 3">
    <name type="scientific">Cymbomonas tetramitiformis</name>
    <dbReference type="NCBI Taxonomy" id="36881"/>
    <lineage>
        <taxon>Eukaryota</taxon>
        <taxon>Viridiplantae</taxon>
        <taxon>Chlorophyta</taxon>
        <taxon>Pyramimonadophyceae</taxon>
        <taxon>Pyramimonadales</taxon>
        <taxon>Pyramimonadaceae</taxon>
        <taxon>Cymbomonas</taxon>
    </lineage>
</organism>
<comment type="caution">
    <text evidence="2">The sequence shown here is derived from an EMBL/GenBank/DDBJ whole genome shotgun (WGS) entry which is preliminary data.</text>
</comment>
<keyword evidence="3" id="KW-1185">Reference proteome</keyword>
<accession>A0AAE0FLI9</accession>
<name>A0AAE0FLI9_9CHLO</name>
<feature type="compositionally biased region" description="Pro residues" evidence="1">
    <location>
        <begin position="246"/>
        <end position="282"/>
    </location>
</feature>
<feature type="compositionally biased region" description="Gly residues" evidence="1">
    <location>
        <begin position="435"/>
        <end position="446"/>
    </location>
</feature>
<feature type="region of interest" description="Disordered" evidence="1">
    <location>
        <begin position="73"/>
        <end position="100"/>
    </location>
</feature>
<feature type="compositionally biased region" description="Pro residues" evidence="1">
    <location>
        <begin position="73"/>
        <end position="94"/>
    </location>
</feature>
<evidence type="ECO:0000313" key="2">
    <source>
        <dbReference type="EMBL" id="KAK3261823.1"/>
    </source>
</evidence>
<gene>
    <name evidence="2" type="ORF">CYMTET_29290</name>
</gene>
<dbReference type="AlphaFoldDB" id="A0AAE0FLI9"/>
<feature type="region of interest" description="Disordered" evidence="1">
    <location>
        <begin position="243"/>
        <end position="336"/>
    </location>
</feature>
<dbReference type="Proteomes" id="UP001190700">
    <property type="component" value="Unassembled WGS sequence"/>
</dbReference>
<dbReference type="EMBL" id="LGRX02016637">
    <property type="protein sequence ID" value="KAK3261823.1"/>
    <property type="molecule type" value="Genomic_DNA"/>
</dbReference>
<proteinExistence type="predicted"/>
<evidence type="ECO:0000313" key="3">
    <source>
        <dbReference type="Proteomes" id="UP001190700"/>
    </source>
</evidence>
<protein>
    <submittedName>
        <fullName evidence="2">Uncharacterized protein</fullName>
    </submittedName>
</protein>
<feature type="region of interest" description="Disordered" evidence="1">
    <location>
        <begin position="425"/>
        <end position="446"/>
    </location>
</feature>
<evidence type="ECO:0000256" key="1">
    <source>
        <dbReference type="SAM" id="MobiDB-lite"/>
    </source>
</evidence>
<dbReference type="PRINTS" id="PR01217">
    <property type="entry name" value="PRICHEXTENSN"/>
</dbReference>
<feature type="compositionally biased region" description="Pro residues" evidence="1">
    <location>
        <begin position="289"/>
        <end position="323"/>
    </location>
</feature>
<sequence>MLNDFESRNINLLSVESMQVPEGSAKLSWLLGVPINLTQRLCGFSLGQTVLEVFVHDLVYNYTVESPPPFPLPPPWPPPNPSPPSSPPPQPAQAPLPGAVGRRLMASPGAAVDSQTRRLLSTQTVIRQKIMDIVTPSIHFEAFRTYEGSPEATCVRGPQPPEDSALLTTLNSASSYAIQLFAVSPPGSELRWAFPSAEVFSHSDMCGFGVEIYELESIITYDMGDQQTQLLSNAFTATVTIETGPPSLPLLPPPPLRPPPFPPPPPPPSPPPPSPPPPPPARHPAHLHPSPPPPPAPPPPPPPPPPPSHPPPPPIPPSPPLPPRPEDPFRSGSCHFGLRKGSPKVFASRHHTWTFLGSSAAPTHAVPGNLLGRRARAAATLCDVLPDNFNLFEPQIVDDSSVMEVPDDECADVASGSGDLYLEEDSCPVMPGPGSEDGGGLRTAEV</sequence>
<reference evidence="2 3" key="1">
    <citation type="journal article" date="2015" name="Genome Biol. Evol.">
        <title>Comparative Genomics of a Bacterivorous Green Alga Reveals Evolutionary Causalities and Consequences of Phago-Mixotrophic Mode of Nutrition.</title>
        <authorList>
            <person name="Burns J.A."/>
            <person name="Paasch A."/>
            <person name="Narechania A."/>
            <person name="Kim E."/>
        </authorList>
    </citation>
    <scope>NUCLEOTIDE SEQUENCE [LARGE SCALE GENOMIC DNA]</scope>
    <source>
        <strain evidence="2 3">PLY_AMNH</strain>
    </source>
</reference>